<sequence length="227" mass="25512">MPKARKPPQPKPQQLLVEGKNDRHVIWALCQQYQLPETFSVEVPQEEGTEGVEALLNGLPERLKAENLRTLGIVVDADRNLSARWQSVKDKLSSIGYRDIPQSPPPEGWVCTPSDPYLPRVGVWLMPNNQLPGMLEDFVAYLIPPGDTLHPKAEAILQELEQAGLNRYSLIHHPKALIHTWLAWQKNPAMPMGQAITAQVLSYDSPITLIFIEWLKHLFELIAPSAG</sequence>
<dbReference type="OrthoDB" id="530493at2"/>
<protein>
    <recommendedName>
        <fullName evidence="3">DUF4435 domain-containing protein</fullName>
    </recommendedName>
</protein>
<keyword evidence="2" id="KW-1185">Reference proteome</keyword>
<evidence type="ECO:0000313" key="2">
    <source>
        <dbReference type="Proteomes" id="UP000226442"/>
    </source>
</evidence>
<dbReference type="EMBL" id="NXIB02000122">
    <property type="protein sequence ID" value="PHX54131.1"/>
    <property type="molecule type" value="Genomic_DNA"/>
</dbReference>
<proteinExistence type="predicted"/>
<dbReference type="AlphaFoldDB" id="A0A2G4EX82"/>
<dbReference type="Pfam" id="PF11536">
    <property type="entry name" value="DUF3226"/>
    <property type="match status" value="1"/>
</dbReference>
<reference evidence="1" key="1">
    <citation type="submission" date="2017-10" db="EMBL/GenBank/DDBJ databases">
        <title>Draft genome sequence of the planktic cyanobacteria Tychonema bourrellyi isolated from alpine lentic freshwater.</title>
        <authorList>
            <person name="Tett A."/>
            <person name="Armanini F."/>
            <person name="Asnicar F."/>
            <person name="Boscaini A."/>
            <person name="Pasolli E."/>
            <person name="Zolfo M."/>
            <person name="Donati C."/>
            <person name="Salmaso N."/>
            <person name="Segata N."/>
        </authorList>
    </citation>
    <scope>NUCLEOTIDE SEQUENCE</scope>
    <source>
        <strain evidence="1">FEM_GT703</strain>
    </source>
</reference>
<dbReference type="SUPFAM" id="SSF160945">
    <property type="entry name" value="PH0156-like"/>
    <property type="match status" value="1"/>
</dbReference>
<dbReference type="InterPro" id="IPR024508">
    <property type="entry name" value="DUF3226"/>
</dbReference>
<gene>
    <name evidence="1" type="ORF">CP500_017765</name>
</gene>
<comment type="caution">
    <text evidence="1">The sequence shown here is derived from an EMBL/GenBank/DDBJ whole genome shotgun (WGS) entry which is preliminary data.</text>
</comment>
<accession>A0A2G4EX82</accession>
<dbReference type="Proteomes" id="UP000226442">
    <property type="component" value="Unassembled WGS sequence"/>
</dbReference>
<dbReference type="RefSeq" id="WP_096830184.1">
    <property type="nucleotide sequence ID" value="NZ_NXIB02000122.1"/>
</dbReference>
<name>A0A2G4EX82_9CYAN</name>
<organism evidence="1 2">
    <name type="scientific">Tychonema bourrellyi FEM_GT703</name>
    <dbReference type="NCBI Taxonomy" id="2040638"/>
    <lineage>
        <taxon>Bacteria</taxon>
        <taxon>Bacillati</taxon>
        <taxon>Cyanobacteriota</taxon>
        <taxon>Cyanophyceae</taxon>
        <taxon>Oscillatoriophycideae</taxon>
        <taxon>Oscillatoriales</taxon>
        <taxon>Microcoleaceae</taxon>
        <taxon>Tychonema</taxon>
    </lineage>
</organism>
<evidence type="ECO:0000313" key="1">
    <source>
        <dbReference type="EMBL" id="PHX54131.1"/>
    </source>
</evidence>
<evidence type="ECO:0008006" key="3">
    <source>
        <dbReference type="Google" id="ProtNLM"/>
    </source>
</evidence>